<dbReference type="EMBL" id="VAUV01000007">
    <property type="protein sequence ID" value="TLD70731.1"/>
    <property type="molecule type" value="Genomic_DNA"/>
</dbReference>
<name>A0A5R8KEP7_9BACT</name>
<dbReference type="SUPFAM" id="SSF48208">
    <property type="entry name" value="Six-hairpin glycosidases"/>
    <property type="match status" value="1"/>
</dbReference>
<comment type="catalytic activity">
    <reaction evidence="1">
        <text>Endohydrolysis of (1-&gt;4)-beta-D-glucosidic linkages in cellulose, lichenin and cereal beta-D-glucans.</text>
        <dbReference type="EC" id="3.2.1.4"/>
    </reaction>
</comment>
<evidence type="ECO:0000256" key="1">
    <source>
        <dbReference type="ARBA" id="ARBA00000966"/>
    </source>
</evidence>
<keyword evidence="7" id="KW-0119">Carbohydrate metabolism</keyword>
<dbReference type="AlphaFoldDB" id="A0A5R8KEP7"/>
<dbReference type="GO" id="GO:0008810">
    <property type="term" value="F:cellulase activity"/>
    <property type="evidence" value="ECO:0007669"/>
    <property type="project" value="UniProtKB-EC"/>
</dbReference>
<protein>
    <recommendedName>
        <fullName evidence="3">cellulase</fullName>
        <ecNumber evidence="3">3.2.1.4</ecNumber>
    </recommendedName>
</protein>
<dbReference type="PRINTS" id="PR00735">
    <property type="entry name" value="GLHYDRLASE8"/>
</dbReference>
<dbReference type="EC" id="3.2.1.4" evidence="3"/>
<evidence type="ECO:0000256" key="2">
    <source>
        <dbReference type="ARBA" id="ARBA00009209"/>
    </source>
</evidence>
<reference evidence="8 9" key="1">
    <citation type="submission" date="2019-05" db="EMBL/GenBank/DDBJ databases">
        <title>Verrucobacter flavum gen. nov., sp. nov. a new member of the family Verrucomicrobiaceae.</title>
        <authorList>
            <person name="Szuroczki S."/>
            <person name="Abbaszade G."/>
            <person name="Szabo A."/>
            <person name="Felfoldi T."/>
            <person name="Schumann P."/>
            <person name="Boka K."/>
            <person name="Keki Z."/>
            <person name="Toumi M."/>
            <person name="Toth E."/>
        </authorList>
    </citation>
    <scope>NUCLEOTIDE SEQUENCE [LARGE SCALE GENOMIC DNA]</scope>
    <source>
        <strain evidence="8 9">MG-N-17</strain>
    </source>
</reference>
<evidence type="ECO:0000313" key="8">
    <source>
        <dbReference type="EMBL" id="TLD70731.1"/>
    </source>
</evidence>
<dbReference type="InterPro" id="IPR012341">
    <property type="entry name" value="6hp_glycosidase-like_sf"/>
</dbReference>
<keyword evidence="9" id="KW-1185">Reference proteome</keyword>
<dbReference type="InterPro" id="IPR008928">
    <property type="entry name" value="6-hairpin_glycosidase_sf"/>
</dbReference>
<evidence type="ECO:0000256" key="3">
    <source>
        <dbReference type="ARBA" id="ARBA00012601"/>
    </source>
</evidence>
<evidence type="ECO:0000256" key="4">
    <source>
        <dbReference type="ARBA" id="ARBA00022801"/>
    </source>
</evidence>
<evidence type="ECO:0000256" key="6">
    <source>
        <dbReference type="ARBA" id="ARBA00023295"/>
    </source>
</evidence>
<evidence type="ECO:0000313" key="9">
    <source>
        <dbReference type="Proteomes" id="UP000306196"/>
    </source>
</evidence>
<keyword evidence="4" id="KW-0378">Hydrolase</keyword>
<evidence type="ECO:0000256" key="5">
    <source>
        <dbReference type="ARBA" id="ARBA00023001"/>
    </source>
</evidence>
<dbReference type="Pfam" id="PF01270">
    <property type="entry name" value="Glyco_hydro_8"/>
    <property type="match status" value="1"/>
</dbReference>
<keyword evidence="6" id="KW-0326">Glycosidase</keyword>
<comment type="caution">
    <text evidence="8">The sequence shown here is derived from an EMBL/GenBank/DDBJ whole genome shotgun (WGS) entry which is preliminary data.</text>
</comment>
<dbReference type="OrthoDB" id="9766708at2"/>
<dbReference type="GO" id="GO:0030245">
    <property type="term" value="P:cellulose catabolic process"/>
    <property type="evidence" value="ECO:0007669"/>
    <property type="project" value="UniProtKB-KW"/>
</dbReference>
<keyword evidence="5" id="KW-0136">Cellulose degradation</keyword>
<comment type="similarity">
    <text evidence="2">Belongs to the glycosyl hydrolase 8 (cellulase D) family.</text>
</comment>
<dbReference type="InterPro" id="IPR002037">
    <property type="entry name" value="Glyco_hydro_8"/>
</dbReference>
<proteinExistence type="inferred from homology"/>
<dbReference type="Proteomes" id="UP000306196">
    <property type="component" value="Unassembled WGS sequence"/>
</dbReference>
<accession>A0A5R8KEP7</accession>
<dbReference type="Gene3D" id="1.50.10.10">
    <property type="match status" value="1"/>
</dbReference>
<keyword evidence="7" id="KW-0624">Polysaccharide degradation</keyword>
<sequence>MPAIAIHKHHFMHPQTPLPASSLRRALSCVLLLFLLSLPLPLKSQTTAPTIPFTMQIQWDVFKRHFIDSGRVIDTVNQNITHSEGQGYGMLLATYFQDPAAFESIWNWTQKNLQVRESDRLFAWSWGIPSSETETKAEPKVLDPNNASDGDILIAWALYRASRMWGNPAWTEAAHAIIKDLRQHMIVVGFDGRLILLPGQVGFVEKNSVITNPSYWVFPALQEFASQPVDSEVWQRLINDGIKWLNDWQFGKFNLPPDWVEIGKPITLPERYEPVFGYNAIRIPLYLQWAGLQNQTPALNQALRASWTQFTEANLPSKIHLKTHEGHDPALPGIRAIYELSLNTGRERDPDQWIVDPADGYYSAALLLLVRIVHQQSLVP</sequence>
<evidence type="ECO:0000256" key="7">
    <source>
        <dbReference type="ARBA" id="ARBA00023326"/>
    </source>
</evidence>
<organism evidence="8 9">
    <name type="scientific">Phragmitibacter flavus</name>
    <dbReference type="NCBI Taxonomy" id="2576071"/>
    <lineage>
        <taxon>Bacteria</taxon>
        <taxon>Pseudomonadati</taxon>
        <taxon>Verrucomicrobiota</taxon>
        <taxon>Verrucomicrobiia</taxon>
        <taxon>Verrucomicrobiales</taxon>
        <taxon>Verrucomicrobiaceae</taxon>
        <taxon>Phragmitibacter</taxon>
    </lineage>
</organism>
<gene>
    <name evidence="8" type="ORF">FEM03_10490</name>
</gene>